<dbReference type="GO" id="GO:0005737">
    <property type="term" value="C:cytoplasm"/>
    <property type="evidence" value="ECO:0007669"/>
    <property type="project" value="TreeGrafter"/>
</dbReference>
<dbReference type="Proteomes" id="UP001146793">
    <property type="component" value="Unassembled WGS sequence"/>
</dbReference>
<gene>
    <name evidence="4" type="ORF">M0812_20438</name>
    <name evidence="5" type="ORF">M0813_25832</name>
</gene>
<evidence type="ECO:0000313" key="4">
    <source>
        <dbReference type="EMBL" id="KAJ3431526.1"/>
    </source>
</evidence>
<dbReference type="Pfam" id="PF16979">
    <property type="entry name" value="SIN1_PH"/>
    <property type="match status" value="1"/>
</dbReference>
<evidence type="ECO:0000313" key="7">
    <source>
        <dbReference type="Proteomes" id="UP001150062"/>
    </source>
</evidence>
<dbReference type="InterPro" id="IPR031567">
    <property type="entry name" value="CRIM_dom"/>
</dbReference>
<comment type="similarity">
    <text evidence="1">Belongs to the SIN1 family.</text>
</comment>
<comment type="caution">
    <text evidence="4">The sequence shown here is derived from an EMBL/GenBank/DDBJ whole genome shotgun (WGS) entry which is preliminary data.</text>
</comment>
<dbReference type="InterPro" id="IPR008828">
    <property type="entry name" value="Sin1/Avo1"/>
</dbReference>
<reference evidence="4" key="2">
    <citation type="submission" date="2022-08" db="EMBL/GenBank/DDBJ databases">
        <title>Novel sulphate-reducing endosymbionts in the free-living metamonad Anaeramoeba.</title>
        <authorList>
            <person name="Jerlstrom-Hultqvist J."/>
            <person name="Cepicka I."/>
            <person name="Gallot-Lavallee L."/>
            <person name="Salas-Leiva D."/>
            <person name="Curtis B.A."/>
            <person name="Zahonova K."/>
            <person name="Pipaliya S."/>
            <person name="Dacks J."/>
            <person name="Roger A.J."/>
        </authorList>
    </citation>
    <scope>NUCLEOTIDE SEQUENCE</scope>
    <source>
        <strain evidence="4">Busselton2</strain>
    </source>
</reference>
<evidence type="ECO:0000256" key="1">
    <source>
        <dbReference type="ARBA" id="ARBA00009407"/>
    </source>
</evidence>
<proteinExistence type="inferred from homology"/>
<evidence type="ECO:0000259" key="3">
    <source>
        <dbReference type="PROSITE" id="PS50200"/>
    </source>
</evidence>
<dbReference type="InterPro" id="IPR031313">
    <property type="entry name" value="Sin1_PH_dom"/>
</dbReference>
<protein>
    <submittedName>
        <fullName evidence="4">Target of rapamycin complex 2 subunit mapkap1</fullName>
    </submittedName>
</protein>
<evidence type="ECO:0000313" key="5">
    <source>
        <dbReference type="EMBL" id="KAJ6238608.1"/>
    </source>
</evidence>
<feature type="domain" description="Ras-associating" evidence="3">
    <location>
        <begin position="251"/>
        <end position="296"/>
    </location>
</feature>
<dbReference type="Pfam" id="PF16978">
    <property type="entry name" value="CRIM"/>
    <property type="match status" value="1"/>
</dbReference>
<dbReference type="GO" id="GO:0005546">
    <property type="term" value="F:phosphatidylinositol-4,5-bisphosphate binding"/>
    <property type="evidence" value="ECO:0007669"/>
    <property type="project" value="TreeGrafter"/>
</dbReference>
<feature type="region of interest" description="Disordered" evidence="2">
    <location>
        <begin position="33"/>
        <end position="59"/>
    </location>
</feature>
<dbReference type="Proteomes" id="UP001150062">
    <property type="component" value="Unassembled WGS sequence"/>
</dbReference>
<dbReference type="PANTHER" id="PTHR13335">
    <property type="entry name" value="TARGET OF RAPAMYCIN COMPLEX 2 SUBUNIT MAPKAP1"/>
    <property type="match status" value="1"/>
</dbReference>
<sequence>MATSENVLRLIQLSQSILQRDPVGKSLFERDKPLTMDTSHPSFGTRNKENENLNVDQKDQKQLQTRIVNFVIPEKPIYNPEFFKKQKVPKIDPKEIKVSNLTLSLQSKSPSTDKRYRSTGPSMLHLKIYPQWDVSKPVKVSVLDTDTVDQVISAALQALPTTSQTKGTRTTDYLLKLAERDGTPDNDFPALHRNKGIRHFKTDSFSLCKNPRSGGRTNNQQTERQRTSKRYSNIGYASVYRSQPKKTTQTGSFFIKIFLPNGEYVILSSHKETSLQEVVQDVAKKRHLGADLKNYYFQTFGSTTKLTLDKTLMSIMPIPKNQLKLVPLKNVNDPDLFKDLRIISKLSVSSSVVKITDEESPEAFMFTAITASQYKEYHLVSTDKQGIREVKIMGIDREKIYFLAQKRYGRVFSSTTSKNRTRNMRDVVRITLDSNQSNAFRISFKEGNSERVESYETKTPHEAAEIVARIKFIMQLDNIGNNL</sequence>
<dbReference type="EMBL" id="JANTQA010000047">
    <property type="protein sequence ID" value="KAJ3431526.1"/>
    <property type="molecule type" value="Genomic_DNA"/>
</dbReference>
<accession>A0AAV7YRT0</accession>
<dbReference type="GO" id="GO:0038203">
    <property type="term" value="P:TORC2 signaling"/>
    <property type="evidence" value="ECO:0007669"/>
    <property type="project" value="TreeGrafter"/>
</dbReference>
<feature type="compositionally biased region" description="Basic and acidic residues" evidence="2">
    <location>
        <begin position="46"/>
        <end position="59"/>
    </location>
</feature>
<dbReference type="InterPro" id="IPR011993">
    <property type="entry name" value="PH-like_dom_sf"/>
</dbReference>
<dbReference type="GO" id="GO:0005886">
    <property type="term" value="C:plasma membrane"/>
    <property type="evidence" value="ECO:0007669"/>
    <property type="project" value="TreeGrafter"/>
</dbReference>
<feature type="compositionally biased region" description="Polar residues" evidence="2">
    <location>
        <begin position="36"/>
        <end position="45"/>
    </location>
</feature>
<dbReference type="AlphaFoldDB" id="A0AAV7YRT0"/>
<name>A0AAV7YRT0_9EUKA</name>
<dbReference type="PANTHER" id="PTHR13335:SF1">
    <property type="entry name" value="TARGET OF RAPAMYCIN COMPLEX 2 SUBUNIT MAPKAP1"/>
    <property type="match status" value="1"/>
</dbReference>
<keyword evidence="7" id="KW-1185">Reference proteome</keyword>
<dbReference type="Gene3D" id="2.30.29.30">
    <property type="entry name" value="Pleckstrin-homology domain (PH domain)/Phosphotyrosine-binding domain (PTB)"/>
    <property type="match status" value="1"/>
</dbReference>
<feature type="region of interest" description="Disordered" evidence="2">
    <location>
        <begin position="208"/>
        <end position="228"/>
    </location>
</feature>
<dbReference type="EMBL" id="JAOAOG010000232">
    <property type="protein sequence ID" value="KAJ6238608.1"/>
    <property type="molecule type" value="Genomic_DNA"/>
</dbReference>
<organism evidence="4 6">
    <name type="scientific">Anaeramoeba flamelloides</name>
    <dbReference type="NCBI Taxonomy" id="1746091"/>
    <lineage>
        <taxon>Eukaryota</taxon>
        <taxon>Metamonada</taxon>
        <taxon>Anaeramoebidae</taxon>
        <taxon>Anaeramoeba</taxon>
    </lineage>
</organism>
<evidence type="ECO:0000313" key="6">
    <source>
        <dbReference type="Proteomes" id="UP001146793"/>
    </source>
</evidence>
<reference evidence="5" key="1">
    <citation type="submission" date="2022-08" db="EMBL/GenBank/DDBJ databases">
        <title>Novel sulfate-reducing endosymbionts in the free-living metamonad Anaeramoeba.</title>
        <authorList>
            <person name="Jerlstrom-Hultqvist J."/>
            <person name="Cepicka I."/>
            <person name="Gallot-Lavallee L."/>
            <person name="Salas-Leiva D."/>
            <person name="Curtis B.A."/>
            <person name="Zahonova K."/>
            <person name="Pipaliya S."/>
            <person name="Dacks J."/>
            <person name="Roger A.J."/>
        </authorList>
    </citation>
    <scope>NUCLEOTIDE SEQUENCE</scope>
    <source>
        <strain evidence="5">Schooner1</strain>
    </source>
</reference>
<evidence type="ECO:0000256" key="2">
    <source>
        <dbReference type="SAM" id="MobiDB-lite"/>
    </source>
</evidence>
<dbReference type="PROSITE" id="PS50200">
    <property type="entry name" value="RA"/>
    <property type="match status" value="1"/>
</dbReference>
<dbReference type="GO" id="GO:0031932">
    <property type="term" value="C:TORC2 complex"/>
    <property type="evidence" value="ECO:0007669"/>
    <property type="project" value="InterPro"/>
</dbReference>
<dbReference type="InterPro" id="IPR000159">
    <property type="entry name" value="RA_dom"/>
</dbReference>